<accession>A0A4U0VPR0</accession>
<dbReference type="AlphaFoldDB" id="A0A4U0VPR0"/>
<evidence type="ECO:0000313" key="3">
    <source>
        <dbReference type="Proteomes" id="UP000308768"/>
    </source>
</evidence>
<evidence type="ECO:0000256" key="1">
    <source>
        <dbReference type="SAM" id="MobiDB-lite"/>
    </source>
</evidence>
<sequence>MCAGCRVSKPSSLSGASDVSDGDLNQHGAPFGEAEQSSDEPQRPVCLLEADDEKEGNHGKEWQDAGTDVRLSHSIH</sequence>
<feature type="non-terminal residue" evidence="2">
    <location>
        <position position="76"/>
    </location>
</feature>
<dbReference type="Proteomes" id="UP000308768">
    <property type="component" value="Unassembled WGS sequence"/>
</dbReference>
<gene>
    <name evidence="2" type="ORF">B0A49_13491</name>
</gene>
<feature type="region of interest" description="Disordered" evidence="1">
    <location>
        <begin position="1"/>
        <end position="76"/>
    </location>
</feature>
<evidence type="ECO:0000313" key="2">
    <source>
        <dbReference type="EMBL" id="TKA51323.1"/>
    </source>
</evidence>
<name>A0A4U0VPR0_9PEZI</name>
<organism evidence="2 3">
    <name type="scientific">Cryomyces minteri</name>
    <dbReference type="NCBI Taxonomy" id="331657"/>
    <lineage>
        <taxon>Eukaryota</taxon>
        <taxon>Fungi</taxon>
        <taxon>Dikarya</taxon>
        <taxon>Ascomycota</taxon>
        <taxon>Pezizomycotina</taxon>
        <taxon>Dothideomycetes</taxon>
        <taxon>Dothideomycetes incertae sedis</taxon>
        <taxon>Cryomyces</taxon>
    </lineage>
</organism>
<protein>
    <submittedName>
        <fullName evidence="2">Uncharacterized protein</fullName>
    </submittedName>
</protein>
<comment type="caution">
    <text evidence="2">The sequence shown here is derived from an EMBL/GenBank/DDBJ whole genome shotgun (WGS) entry which is preliminary data.</text>
</comment>
<dbReference type="EMBL" id="NAJN01002546">
    <property type="protein sequence ID" value="TKA51323.1"/>
    <property type="molecule type" value="Genomic_DNA"/>
</dbReference>
<keyword evidence="3" id="KW-1185">Reference proteome</keyword>
<reference evidence="2 3" key="1">
    <citation type="submission" date="2017-03" db="EMBL/GenBank/DDBJ databases">
        <title>Genomes of endolithic fungi from Antarctica.</title>
        <authorList>
            <person name="Coleine C."/>
            <person name="Masonjones S."/>
            <person name="Stajich J.E."/>
        </authorList>
    </citation>
    <scope>NUCLEOTIDE SEQUENCE [LARGE SCALE GENOMIC DNA]</scope>
    <source>
        <strain evidence="2 3">CCFEE 5187</strain>
    </source>
</reference>
<proteinExistence type="predicted"/>